<evidence type="ECO:0000313" key="1">
    <source>
        <dbReference type="EMBL" id="MFC4504982.1"/>
    </source>
</evidence>
<name>A0ABV9AYH7_9ACTN</name>
<protein>
    <recommendedName>
        <fullName evidence="3">Phytase-like domain-containing protein</fullName>
    </recommendedName>
</protein>
<organism evidence="1 2">
    <name type="scientific">Streptomyces vulcanius</name>
    <dbReference type="NCBI Taxonomy" id="1441876"/>
    <lineage>
        <taxon>Bacteria</taxon>
        <taxon>Bacillati</taxon>
        <taxon>Actinomycetota</taxon>
        <taxon>Actinomycetes</taxon>
        <taxon>Kitasatosporales</taxon>
        <taxon>Streptomycetaceae</taxon>
        <taxon>Streptomyces</taxon>
    </lineage>
</organism>
<evidence type="ECO:0008006" key="3">
    <source>
        <dbReference type="Google" id="ProtNLM"/>
    </source>
</evidence>
<accession>A0ABV9AYH7</accession>
<evidence type="ECO:0000313" key="2">
    <source>
        <dbReference type="Proteomes" id="UP001595839"/>
    </source>
</evidence>
<dbReference type="Proteomes" id="UP001595839">
    <property type="component" value="Unassembled WGS sequence"/>
</dbReference>
<proteinExistence type="predicted"/>
<dbReference type="EMBL" id="JBHSFK010000030">
    <property type="protein sequence ID" value="MFC4504982.1"/>
    <property type="molecule type" value="Genomic_DNA"/>
</dbReference>
<gene>
    <name evidence="1" type="ORF">ACFPIH_36725</name>
</gene>
<keyword evidence="2" id="KW-1185">Reference proteome</keyword>
<reference evidence="2" key="1">
    <citation type="journal article" date="2019" name="Int. J. Syst. Evol. Microbiol.">
        <title>The Global Catalogue of Microorganisms (GCM) 10K type strain sequencing project: providing services to taxonomists for standard genome sequencing and annotation.</title>
        <authorList>
            <consortium name="The Broad Institute Genomics Platform"/>
            <consortium name="The Broad Institute Genome Sequencing Center for Infectious Disease"/>
            <person name="Wu L."/>
            <person name="Ma J."/>
        </authorList>
    </citation>
    <scope>NUCLEOTIDE SEQUENCE [LARGE SCALE GENOMIC DNA]</scope>
    <source>
        <strain evidence="2">CGMCC 4.7177</strain>
    </source>
</reference>
<sequence length="131" mass="13881">MAVLSRGIAGIVTRSVVTSGVAGLDNAAFDAENRMFELFTVEVDHRWLRAISLTTGESRIEAENLAVGLPPGIVPPRPATAPGPPGPPRQFAGLAVGPDGSLLVSANREGTVLRLTFPRRDNRSPAEEAWK</sequence>
<comment type="caution">
    <text evidence="1">The sequence shown here is derived from an EMBL/GenBank/DDBJ whole genome shotgun (WGS) entry which is preliminary data.</text>
</comment>
<dbReference type="RefSeq" id="WP_381182548.1">
    <property type="nucleotide sequence ID" value="NZ_JBHSFK010000030.1"/>
</dbReference>
<dbReference type="SUPFAM" id="SSF63829">
    <property type="entry name" value="Calcium-dependent phosphotriesterase"/>
    <property type="match status" value="1"/>
</dbReference>